<keyword evidence="1" id="KW-1133">Transmembrane helix</keyword>
<feature type="transmembrane region" description="Helical" evidence="1">
    <location>
        <begin position="206"/>
        <end position="228"/>
    </location>
</feature>
<gene>
    <name evidence="2" type="ORF">NTEN_LOCUS7533</name>
</gene>
<dbReference type="Proteomes" id="UP000479000">
    <property type="component" value="Unassembled WGS sequence"/>
</dbReference>
<dbReference type="OrthoDB" id="5982228at2759"/>
<accession>A0A6H5GEG3</accession>
<evidence type="ECO:0008006" key="4">
    <source>
        <dbReference type="Google" id="ProtNLM"/>
    </source>
</evidence>
<keyword evidence="1" id="KW-0472">Membrane</keyword>
<dbReference type="PANTHER" id="PTHR11785">
    <property type="entry name" value="AMINO ACID TRANSPORTER"/>
    <property type="match status" value="1"/>
</dbReference>
<name>A0A6H5GEG3_9HEMI</name>
<dbReference type="Gene3D" id="1.20.1740.10">
    <property type="entry name" value="Amino acid/polyamine transporter I"/>
    <property type="match status" value="1"/>
</dbReference>
<evidence type="ECO:0000313" key="2">
    <source>
        <dbReference type="EMBL" id="CAB0001746.1"/>
    </source>
</evidence>
<keyword evidence="1" id="KW-0812">Transmembrane</keyword>
<dbReference type="GO" id="GO:0015179">
    <property type="term" value="F:L-amino acid transmembrane transporter activity"/>
    <property type="evidence" value="ECO:0007669"/>
    <property type="project" value="TreeGrafter"/>
</dbReference>
<dbReference type="EMBL" id="CADCXU010011348">
    <property type="protein sequence ID" value="CAB0001746.1"/>
    <property type="molecule type" value="Genomic_DNA"/>
</dbReference>
<dbReference type="PANTHER" id="PTHR11785:SF512">
    <property type="entry name" value="SOBREMESA, ISOFORM B"/>
    <property type="match status" value="1"/>
</dbReference>
<sequence length="229" mass="24929">MRIKINRDTSTTLSHTLKIHWIIGAAFSFENLAPRPSALGMRSVYPGRPPKWKRADKKLLYLHGFRAGEGSAVNERRLKMLRSLGQARHADTLVQKVILSKSERLRSDSRFYDDSNTSIYSVNMKVLIKTTCTGNFKENGTCEGISEGEGSDEMVCGVGDGDQLERPGAAQGDALHLQRRVGLFSGVALIVGTMIGSGIFVSPSGLLVRTGSVGMSFLIWIACGVLSLL</sequence>
<feature type="transmembrane region" description="Helical" evidence="1">
    <location>
        <begin position="181"/>
        <end position="200"/>
    </location>
</feature>
<feature type="non-terminal residue" evidence="2">
    <location>
        <position position="229"/>
    </location>
</feature>
<dbReference type="InterPro" id="IPR050598">
    <property type="entry name" value="AminoAcid_Transporter"/>
</dbReference>
<proteinExistence type="predicted"/>
<protein>
    <recommendedName>
        <fullName evidence="4">Amino acid permease/ SLC12A domain-containing protein</fullName>
    </recommendedName>
</protein>
<organism evidence="2 3">
    <name type="scientific">Nesidiocoris tenuis</name>
    <dbReference type="NCBI Taxonomy" id="355587"/>
    <lineage>
        <taxon>Eukaryota</taxon>
        <taxon>Metazoa</taxon>
        <taxon>Ecdysozoa</taxon>
        <taxon>Arthropoda</taxon>
        <taxon>Hexapoda</taxon>
        <taxon>Insecta</taxon>
        <taxon>Pterygota</taxon>
        <taxon>Neoptera</taxon>
        <taxon>Paraneoptera</taxon>
        <taxon>Hemiptera</taxon>
        <taxon>Heteroptera</taxon>
        <taxon>Panheteroptera</taxon>
        <taxon>Cimicomorpha</taxon>
        <taxon>Miridae</taxon>
        <taxon>Dicyphina</taxon>
        <taxon>Nesidiocoris</taxon>
    </lineage>
</organism>
<keyword evidence="3" id="KW-1185">Reference proteome</keyword>
<evidence type="ECO:0000313" key="3">
    <source>
        <dbReference type="Proteomes" id="UP000479000"/>
    </source>
</evidence>
<reference evidence="2 3" key="1">
    <citation type="submission" date="2020-02" db="EMBL/GenBank/DDBJ databases">
        <authorList>
            <person name="Ferguson B K."/>
        </authorList>
    </citation>
    <scope>NUCLEOTIDE SEQUENCE [LARGE SCALE GENOMIC DNA]</scope>
</reference>
<evidence type="ECO:0000256" key="1">
    <source>
        <dbReference type="SAM" id="Phobius"/>
    </source>
</evidence>
<dbReference type="AlphaFoldDB" id="A0A6H5GEG3"/>